<organism evidence="1 2">
    <name type="scientific">Paxillus rubicundulus Ve08.2h10</name>
    <dbReference type="NCBI Taxonomy" id="930991"/>
    <lineage>
        <taxon>Eukaryota</taxon>
        <taxon>Fungi</taxon>
        <taxon>Dikarya</taxon>
        <taxon>Basidiomycota</taxon>
        <taxon>Agaricomycotina</taxon>
        <taxon>Agaricomycetes</taxon>
        <taxon>Agaricomycetidae</taxon>
        <taxon>Boletales</taxon>
        <taxon>Paxilineae</taxon>
        <taxon>Paxillaceae</taxon>
        <taxon>Paxillus</taxon>
    </lineage>
</organism>
<dbReference type="HOGENOM" id="CLU_2446707_0_0_1"/>
<sequence>HVAQLESDLTSNGKVNIVDHNMQLAKAWSSLNKATGSLHHQKTALGVLGHTNLKKLHNNVYLQANINALDLKTRIQEQLQHHKFELERPE</sequence>
<evidence type="ECO:0000313" key="1">
    <source>
        <dbReference type="EMBL" id="KIK78290.1"/>
    </source>
</evidence>
<keyword evidence="2" id="KW-1185">Reference proteome</keyword>
<accession>A0A0D0DJH9</accession>
<reference evidence="1 2" key="1">
    <citation type="submission" date="2014-04" db="EMBL/GenBank/DDBJ databases">
        <authorList>
            <consortium name="DOE Joint Genome Institute"/>
            <person name="Kuo A."/>
            <person name="Kohler A."/>
            <person name="Jargeat P."/>
            <person name="Nagy L.G."/>
            <person name="Floudas D."/>
            <person name="Copeland A."/>
            <person name="Barry K.W."/>
            <person name="Cichocki N."/>
            <person name="Veneault-Fourrey C."/>
            <person name="LaButti K."/>
            <person name="Lindquist E.A."/>
            <person name="Lipzen A."/>
            <person name="Lundell T."/>
            <person name="Morin E."/>
            <person name="Murat C."/>
            <person name="Sun H."/>
            <person name="Tunlid A."/>
            <person name="Henrissat B."/>
            <person name="Grigoriev I.V."/>
            <person name="Hibbett D.S."/>
            <person name="Martin F."/>
            <person name="Nordberg H.P."/>
            <person name="Cantor M.N."/>
            <person name="Hua S.X."/>
        </authorList>
    </citation>
    <scope>NUCLEOTIDE SEQUENCE [LARGE SCALE GENOMIC DNA]</scope>
    <source>
        <strain evidence="1 2">Ve08.2h10</strain>
    </source>
</reference>
<gene>
    <name evidence="1" type="ORF">PAXRUDRAFT_164372</name>
</gene>
<evidence type="ECO:0000313" key="2">
    <source>
        <dbReference type="Proteomes" id="UP000054538"/>
    </source>
</evidence>
<feature type="non-terminal residue" evidence="1">
    <location>
        <position position="1"/>
    </location>
</feature>
<name>A0A0D0DJH9_9AGAM</name>
<dbReference type="AlphaFoldDB" id="A0A0D0DJH9"/>
<proteinExistence type="predicted"/>
<dbReference type="InParanoid" id="A0A0D0DJH9"/>
<dbReference type="Proteomes" id="UP000054538">
    <property type="component" value="Unassembled WGS sequence"/>
</dbReference>
<dbReference type="EMBL" id="KN826640">
    <property type="protein sequence ID" value="KIK78290.1"/>
    <property type="molecule type" value="Genomic_DNA"/>
</dbReference>
<reference evidence="2" key="2">
    <citation type="submission" date="2015-01" db="EMBL/GenBank/DDBJ databases">
        <title>Evolutionary Origins and Diversification of the Mycorrhizal Mutualists.</title>
        <authorList>
            <consortium name="DOE Joint Genome Institute"/>
            <consortium name="Mycorrhizal Genomics Consortium"/>
            <person name="Kohler A."/>
            <person name="Kuo A."/>
            <person name="Nagy L.G."/>
            <person name="Floudas D."/>
            <person name="Copeland A."/>
            <person name="Barry K.W."/>
            <person name="Cichocki N."/>
            <person name="Veneault-Fourrey C."/>
            <person name="LaButti K."/>
            <person name="Lindquist E.A."/>
            <person name="Lipzen A."/>
            <person name="Lundell T."/>
            <person name="Morin E."/>
            <person name="Murat C."/>
            <person name="Riley R."/>
            <person name="Ohm R."/>
            <person name="Sun H."/>
            <person name="Tunlid A."/>
            <person name="Henrissat B."/>
            <person name="Grigoriev I.V."/>
            <person name="Hibbett D.S."/>
            <person name="Martin F."/>
        </authorList>
    </citation>
    <scope>NUCLEOTIDE SEQUENCE [LARGE SCALE GENOMIC DNA]</scope>
    <source>
        <strain evidence="2">Ve08.2h10</strain>
    </source>
</reference>
<protein>
    <submittedName>
        <fullName evidence="1">Uncharacterized protein</fullName>
    </submittedName>
</protein>
<dbReference type="OrthoDB" id="10683326at2759"/>